<evidence type="ECO:0000313" key="1">
    <source>
        <dbReference type="EMBL" id="MBB5152502.1"/>
    </source>
</evidence>
<dbReference type="EMBL" id="JACHIW010000001">
    <property type="protein sequence ID" value="MBB5152502.1"/>
    <property type="molecule type" value="Genomic_DNA"/>
</dbReference>
<name>A0A840PQC8_9PSEU</name>
<comment type="caution">
    <text evidence="1">The sequence shown here is derived from an EMBL/GenBank/DDBJ whole genome shotgun (WGS) entry which is preliminary data.</text>
</comment>
<proteinExistence type="predicted"/>
<organism evidence="1 2">
    <name type="scientific">Saccharopolyspora phatthalungensis</name>
    <dbReference type="NCBI Taxonomy" id="664693"/>
    <lineage>
        <taxon>Bacteria</taxon>
        <taxon>Bacillati</taxon>
        <taxon>Actinomycetota</taxon>
        <taxon>Actinomycetes</taxon>
        <taxon>Pseudonocardiales</taxon>
        <taxon>Pseudonocardiaceae</taxon>
        <taxon>Saccharopolyspora</taxon>
    </lineage>
</organism>
<protein>
    <submittedName>
        <fullName evidence="1">Beta-xylosidase</fullName>
    </submittedName>
</protein>
<dbReference type="Proteomes" id="UP000584374">
    <property type="component" value="Unassembled WGS sequence"/>
</dbReference>
<reference evidence="1 2" key="1">
    <citation type="submission" date="2020-08" db="EMBL/GenBank/DDBJ databases">
        <title>Sequencing the genomes of 1000 actinobacteria strains.</title>
        <authorList>
            <person name="Klenk H.-P."/>
        </authorList>
    </citation>
    <scope>NUCLEOTIDE SEQUENCE [LARGE SCALE GENOMIC DNA]</scope>
    <source>
        <strain evidence="1 2">DSM 45584</strain>
    </source>
</reference>
<sequence>MDRRARLWLEMSRSYHQKKDSLAALQTLQRATDISEESMRCHPLSRGIAGELVARGGRLVERDARSLATRLGLIV</sequence>
<keyword evidence="2" id="KW-1185">Reference proteome</keyword>
<accession>A0A840PQC8</accession>
<dbReference type="RefSeq" id="WP_184721935.1">
    <property type="nucleotide sequence ID" value="NZ_JACHIW010000001.1"/>
</dbReference>
<evidence type="ECO:0000313" key="2">
    <source>
        <dbReference type="Proteomes" id="UP000584374"/>
    </source>
</evidence>
<gene>
    <name evidence="1" type="ORF">BJ970_000036</name>
</gene>
<dbReference type="AlphaFoldDB" id="A0A840PQC8"/>